<evidence type="ECO:0000313" key="2">
    <source>
        <dbReference type="Proteomes" id="UP000823893"/>
    </source>
</evidence>
<dbReference type="InterPro" id="IPR020378">
    <property type="entry name" value="DUF4186"/>
</dbReference>
<protein>
    <submittedName>
        <fullName evidence="1">DUF4186 domain-containing protein</fullName>
    </submittedName>
</protein>
<evidence type="ECO:0000313" key="1">
    <source>
        <dbReference type="EMBL" id="HJC11043.1"/>
    </source>
</evidence>
<accession>A0A9D2N7U7</accession>
<dbReference type="AlphaFoldDB" id="A0A9D2N7U7"/>
<proteinExistence type="predicted"/>
<dbReference type="Proteomes" id="UP000823893">
    <property type="component" value="Unassembled WGS sequence"/>
</dbReference>
<gene>
    <name evidence="1" type="ORF">H9935_09570</name>
</gene>
<dbReference type="Pfam" id="PF13811">
    <property type="entry name" value="DUF4186"/>
    <property type="match status" value="1"/>
</dbReference>
<reference evidence="1" key="1">
    <citation type="journal article" date="2021" name="PeerJ">
        <title>Extensive microbial diversity within the chicken gut microbiome revealed by metagenomics and culture.</title>
        <authorList>
            <person name="Gilroy R."/>
            <person name="Ravi A."/>
            <person name="Getino M."/>
            <person name="Pursley I."/>
            <person name="Horton D.L."/>
            <person name="Alikhan N.F."/>
            <person name="Baker D."/>
            <person name="Gharbi K."/>
            <person name="Hall N."/>
            <person name="Watson M."/>
            <person name="Adriaenssens E.M."/>
            <person name="Foster-Nyarko E."/>
            <person name="Jarju S."/>
            <person name="Secka A."/>
            <person name="Antonio M."/>
            <person name="Oren A."/>
            <person name="Chaudhuri R.R."/>
            <person name="La Ragione R."/>
            <person name="Hildebrand F."/>
            <person name="Pallen M.J."/>
        </authorList>
    </citation>
    <scope>NUCLEOTIDE SEQUENCE</scope>
    <source>
        <strain evidence="1">ChiSxjej6B18-287</strain>
    </source>
</reference>
<comment type="caution">
    <text evidence="1">The sequence shown here is derived from an EMBL/GenBank/DDBJ whole genome shotgun (WGS) entry which is preliminary data.</text>
</comment>
<sequence>MTEEEWLKQLFTGLSQSNFRSRFHLKEQDKEYVRQKGLDRIQEHAQDFIEKRLAPAVIPNDGKQTPMRGHPVFIAQHATATCCRGCLEKWHKIRAGKELTPRQKEYIIKVIMLWVEREMETKSPSYGE</sequence>
<name>A0A9D2N7U7_9FIRM</name>
<dbReference type="EMBL" id="DWWV01000122">
    <property type="protein sequence ID" value="HJC11043.1"/>
    <property type="molecule type" value="Genomic_DNA"/>
</dbReference>
<reference evidence="1" key="2">
    <citation type="submission" date="2021-04" db="EMBL/GenBank/DDBJ databases">
        <authorList>
            <person name="Gilroy R."/>
        </authorList>
    </citation>
    <scope>NUCLEOTIDE SEQUENCE</scope>
    <source>
        <strain evidence="1">ChiSxjej6B18-287</strain>
    </source>
</reference>
<organism evidence="1 2">
    <name type="scientific">Candidatus Blautia merdigallinarum</name>
    <dbReference type="NCBI Taxonomy" id="2838495"/>
    <lineage>
        <taxon>Bacteria</taxon>
        <taxon>Bacillati</taxon>
        <taxon>Bacillota</taxon>
        <taxon>Clostridia</taxon>
        <taxon>Lachnospirales</taxon>
        <taxon>Lachnospiraceae</taxon>
        <taxon>Blautia</taxon>
    </lineage>
</organism>